<gene>
    <name evidence="8" type="ORF">HSCHL_2338</name>
</gene>
<comment type="subcellular location">
    <subcellularLocation>
        <location evidence="1">Membrane</location>
        <topology evidence="1">Multi-pass membrane protein</topology>
    </subcellularLocation>
</comment>
<dbReference type="GO" id="GO:0006508">
    <property type="term" value="P:proteolysis"/>
    <property type="evidence" value="ECO:0007669"/>
    <property type="project" value="UniProtKB-KW"/>
</dbReference>
<protein>
    <submittedName>
        <fullName evidence="8">Putative activity regulator of membrane protease YbbK</fullName>
    </submittedName>
</protein>
<proteinExistence type="predicted"/>
<organism evidence="8 9">
    <name type="scientific">Hydrogenibacillus schlegelii</name>
    <name type="common">Bacillus schlegelii</name>
    <dbReference type="NCBI Taxonomy" id="1484"/>
    <lineage>
        <taxon>Bacteria</taxon>
        <taxon>Bacillati</taxon>
        <taxon>Bacillota</taxon>
        <taxon>Bacilli</taxon>
        <taxon>Bacillales</taxon>
        <taxon>Bacillales Family X. Incertae Sedis</taxon>
        <taxon>Hydrogenibacillus</taxon>
    </lineage>
</organism>
<dbReference type="GO" id="GO:0005886">
    <property type="term" value="C:plasma membrane"/>
    <property type="evidence" value="ECO:0007669"/>
    <property type="project" value="TreeGrafter"/>
</dbReference>
<keyword evidence="3 6" id="KW-1133">Transmembrane helix</keyword>
<feature type="transmembrane region" description="Helical" evidence="6">
    <location>
        <begin position="93"/>
        <end position="111"/>
    </location>
</feature>
<dbReference type="GO" id="GO:0008233">
    <property type="term" value="F:peptidase activity"/>
    <property type="evidence" value="ECO:0007669"/>
    <property type="project" value="UniProtKB-KW"/>
</dbReference>
<dbReference type="Pfam" id="PF01957">
    <property type="entry name" value="NfeD"/>
    <property type="match status" value="1"/>
</dbReference>
<accession>A0A2T5GEY7</accession>
<comment type="caution">
    <text evidence="8">The sequence shown here is derived from an EMBL/GenBank/DDBJ whole genome shotgun (WGS) entry which is preliminary data.</text>
</comment>
<evidence type="ECO:0000256" key="6">
    <source>
        <dbReference type="SAM" id="Phobius"/>
    </source>
</evidence>
<feature type="compositionally biased region" description="Pro residues" evidence="5">
    <location>
        <begin position="222"/>
        <end position="231"/>
    </location>
</feature>
<feature type="compositionally biased region" description="Low complexity" evidence="5">
    <location>
        <begin position="190"/>
        <end position="221"/>
    </location>
</feature>
<feature type="transmembrane region" description="Helical" evidence="6">
    <location>
        <begin position="12"/>
        <end position="33"/>
    </location>
</feature>
<evidence type="ECO:0000313" key="9">
    <source>
        <dbReference type="Proteomes" id="UP000244180"/>
    </source>
</evidence>
<keyword evidence="8" id="KW-0378">Hydrolase</keyword>
<dbReference type="InterPro" id="IPR012340">
    <property type="entry name" value="NA-bd_OB-fold"/>
</dbReference>
<evidence type="ECO:0000256" key="4">
    <source>
        <dbReference type="ARBA" id="ARBA00023136"/>
    </source>
</evidence>
<dbReference type="EMBL" id="PEBV01000002">
    <property type="protein sequence ID" value="PTQ54747.1"/>
    <property type="molecule type" value="Genomic_DNA"/>
</dbReference>
<evidence type="ECO:0000256" key="1">
    <source>
        <dbReference type="ARBA" id="ARBA00004141"/>
    </source>
</evidence>
<evidence type="ECO:0000259" key="7">
    <source>
        <dbReference type="Pfam" id="PF01957"/>
    </source>
</evidence>
<feature type="compositionally biased region" description="Basic and acidic residues" evidence="5">
    <location>
        <begin position="237"/>
        <end position="250"/>
    </location>
</feature>
<feature type="compositionally biased region" description="Basic residues" evidence="5">
    <location>
        <begin position="251"/>
        <end position="264"/>
    </location>
</feature>
<evidence type="ECO:0000256" key="5">
    <source>
        <dbReference type="SAM" id="MobiDB-lite"/>
    </source>
</evidence>
<dbReference type="Gene3D" id="2.40.50.140">
    <property type="entry name" value="Nucleic acid-binding proteins"/>
    <property type="match status" value="1"/>
</dbReference>
<keyword evidence="4 6" id="KW-0472">Membrane</keyword>
<feature type="domain" description="NfeD-like C-terminal" evidence="7">
    <location>
        <begin position="131"/>
        <end position="187"/>
    </location>
</feature>
<dbReference type="InterPro" id="IPR052165">
    <property type="entry name" value="Membrane_assoc_protease"/>
</dbReference>
<dbReference type="Proteomes" id="UP000244180">
    <property type="component" value="Unassembled WGS sequence"/>
</dbReference>
<evidence type="ECO:0000256" key="3">
    <source>
        <dbReference type="ARBA" id="ARBA00022989"/>
    </source>
</evidence>
<evidence type="ECO:0000256" key="2">
    <source>
        <dbReference type="ARBA" id="ARBA00022692"/>
    </source>
</evidence>
<name>A0A2T5GEY7_HYDSH</name>
<dbReference type="AlphaFoldDB" id="A0A2T5GEY7"/>
<dbReference type="InterPro" id="IPR002810">
    <property type="entry name" value="NfeD-like_C"/>
</dbReference>
<keyword evidence="8" id="KW-0645">Protease</keyword>
<keyword evidence="2 6" id="KW-0812">Transmembrane</keyword>
<dbReference type="PANTHER" id="PTHR33507">
    <property type="entry name" value="INNER MEMBRANE PROTEIN YBBJ"/>
    <property type="match status" value="1"/>
</dbReference>
<dbReference type="SUPFAM" id="SSF141322">
    <property type="entry name" value="NfeD domain-like"/>
    <property type="match status" value="1"/>
</dbReference>
<feature type="region of interest" description="Disordered" evidence="5">
    <location>
        <begin position="186"/>
        <end position="264"/>
    </location>
</feature>
<dbReference type="PANTHER" id="PTHR33507:SF3">
    <property type="entry name" value="INNER MEMBRANE PROTEIN YBBJ"/>
    <property type="match status" value="1"/>
</dbReference>
<feature type="transmembrane region" description="Helical" evidence="6">
    <location>
        <begin position="54"/>
        <end position="87"/>
    </location>
</feature>
<evidence type="ECO:0000313" key="8">
    <source>
        <dbReference type="EMBL" id="PTQ54747.1"/>
    </source>
</evidence>
<sequence>MAERGFFFLPAAYAPGGESGTASALFFLVIFCYDRKGVSGLQDVFGGLGDPLVWFVLAFGLFIVEAFTVTFVLVWVGLGALAAGIVTLFRPETAVALAVFVVVSTALWWGTRPFSERMRRRSRSLASGVFALVGRRGWTLSALDATVRGEVKIDGEIWSARSESGPIAAGRPVRVVAVEGVTLIVEPDRAAGPPEDGAEAPGGPSAPGGDANPSVPNGGPNPSAPVGPPGGPGGGRRLGDGGGRRSEGGKMSKRKGRCNVRHVV</sequence>
<reference evidence="8 9" key="1">
    <citation type="submission" date="2017-08" db="EMBL/GenBank/DDBJ databases">
        <title>Burning lignite coal seam in the remote Altai Mountains harbors a hydrogen-driven thermophilic microbial community.</title>
        <authorList>
            <person name="Kadnikov V.V."/>
            <person name="Mardanov A.V."/>
            <person name="Ivasenko D."/>
            <person name="Beletsky A.V."/>
            <person name="Karnachuk O.V."/>
            <person name="Ravin N.V."/>
        </authorList>
    </citation>
    <scope>NUCLEOTIDE SEQUENCE [LARGE SCALE GENOMIC DNA]</scope>
    <source>
        <strain evidence="8">AL33</strain>
    </source>
</reference>